<evidence type="ECO:0000256" key="7">
    <source>
        <dbReference type="ARBA" id="ARBA00023136"/>
    </source>
</evidence>
<evidence type="ECO:0000256" key="8">
    <source>
        <dbReference type="ARBA" id="ARBA00023157"/>
    </source>
</evidence>
<keyword evidence="4" id="KW-0256">Endoplasmic reticulum</keyword>
<evidence type="ECO:0000256" key="3">
    <source>
        <dbReference type="ARBA" id="ARBA00022692"/>
    </source>
</evidence>
<evidence type="ECO:0000313" key="13">
    <source>
        <dbReference type="EMBL" id="KAK2851610.1"/>
    </source>
</evidence>
<evidence type="ECO:0000256" key="10">
    <source>
        <dbReference type="ARBA" id="ARBA00067938"/>
    </source>
</evidence>
<dbReference type="PANTHER" id="PTHR34765:SF1">
    <property type="entry name" value="CASPASE RECRUITMENT DOMAIN-CONTAINING PROTEIN 19"/>
    <property type="match status" value="1"/>
</dbReference>
<comment type="caution">
    <text evidence="13">The sequence shown here is derived from an EMBL/GenBank/DDBJ whole genome shotgun (WGS) entry which is preliminary data.</text>
</comment>
<evidence type="ECO:0000256" key="2">
    <source>
        <dbReference type="ARBA" id="ARBA00004389"/>
    </source>
</evidence>
<dbReference type="FunFam" id="1.10.533.10:FF:000015">
    <property type="entry name" value="Caspase recruitment domain-containing protein 19"/>
    <property type="match status" value="1"/>
</dbReference>
<keyword evidence="3 12" id="KW-0812">Transmembrane</keyword>
<evidence type="ECO:0000256" key="9">
    <source>
        <dbReference type="ARBA" id="ARBA00064785"/>
    </source>
</evidence>
<name>A0AA88N4E4_CHASR</name>
<keyword evidence="5 12" id="KW-1133">Transmembrane helix</keyword>
<keyword evidence="7 12" id="KW-0472">Membrane</keyword>
<keyword evidence="6" id="KW-0496">Mitochondrion</keyword>
<proteinExistence type="predicted"/>
<gene>
    <name evidence="13" type="ORF">Q5P01_007886</name>
</gene>
<keyword evidence="14" id="KW-1185">Reference proteome</keyword>
<dbReference type="GO" id="GO:0005789">
    <property type="term" value="C:endoplasmic reticulum membrane"/>
    <property type="evidence" value="ECO:0007669"/>
    <property type="project" value="UniProtKB-SubCell"/>
</dbReference>
<evidence type="ECO:0000256" key="4">
    <source>
        <dbReference type="ARBA" id="ARBA00022824"/>
    </source>
</evidence>
<evidence type="ECO:0000256" key="5">
    <source>
        <dbReference type="ARBA" id="ARBA00022989"/>
    </source>
</evidence>
<dbReference type="InterPro" id="IPR043574">
    <property type="entry name" value="CARD19"/>
</dbReference>
<accession>A0AA88N4E4</accession>
<reference evidence="13" key="1">
    <citation type="submission" date="2023-07" db="EMBL/GenBank/DDBJ databases">
        <title>Chromosome-level Genome Assembly of Striped Snakehead (Channa striata).</title>
        <authorList>
            <person name="Liu H."/>
        </authorList>
    </citation>
    <scope>NUCLEOTIDE SEQUENCE</scope>
    <source>
        <strain evidence="13">Gz</strain>
        <tissue evidence="13">Muscle</tissue>
    </source>
</reference>
<dbReference type="GO" id="GO:0031966">
    <property type="term" value="C:mitochondrial membrane"/>
    <property type="evidence" value="ECO:0007669"/>
    <property type="project" value="UniProtKB-SubCell"/>
</dbReference>
<protein>
    <recommendedName>
        <fullName evidence="10">Caspase recruitment domain-containing protein 19</fullName>
    </recommendedName>
    <alternativeName>
        <fullName evidence="11">Bcl10-interacting CARD protein</fullName>
    </alternativeName>
</protein>
<dbReference type="InterPro" id="IPR011029">
    <property type="entry name" value="DEATH-like_dom_sf"/>
</dbReference>
<dbReference type="Proteomes" id="UP001187415">
    <property type="component" value="Unassembled WGS sequence"/>
</dbReference>
<evidence type="ECO:0000313" key="14">
    <source>
        <dbReference type="Proteomes" id="UP001187415"/>
    </source>
</evidence>
<evidence type="ECO:0000256" key="6">
    <source>
        <dbReference type="ARBA" id="ARBA00023128"/>
    </source>
</evidence>
<comment type="subcellular location">
    <subcellularLocation>
        <location evidence="2">Endoplasmic reticulum membrane</location>
        <topology evidence="2">Single-pass membrane protein</topology>
    </subcellularLocation>
    <subcellularLocation>
        <location evidence="1">Mitochondrion membrane</location>
        <topology evidence="1">Single-pass membrane protein</topology>
    </subcellularLocation>
</comment>
<keyword evidence="8" id="KW-1015">Disulfide bond</keyword>
<evidence type="ECO:0000256" key="1">
    <source>
        <dbReference type="ARBA" id="ARBA00004304"/>
    </source>
</evidence>
<dbReference type="AlphaFoldDB" id="A0AA88N4E4"/>
<dbReference type="Gene3D" id="1.10.533.10">
    <property type="entry name" value="Death Domain, Fas"/>
    <property type="match status" value="1"/>
</dbReference>
<sequence>MTDLDGYHEQLQKDAHFLCSDQRMDTELVDRLVLQLNRIYPQILSDKEAHRFRNQRVPTEVRLAELLKHLHEKGEESCHEFYRGLHIHAEDIYSSLPSRVRQRELADSKWTNNVAVYPERYALNDRGPMFFLSCFSFVVGIALLYYYGEAETLRTSGPFLHCSAARLSKGAKDVLISYAEVDKHKK</sequence>
<evidence type="ECO:0000256" key="12">
    <source>
        <dbReference type="SAM" id="Phobius"/>
    </source>
</evidence>
<dbReference type="EMBL" id="JAUPFM010000005">
    <property type="protein sequence ID" value="KAK2851610.1"/>
    <property type="molecule type" value="Genomic_DNA"/>
</dbReference>
<organism evidence="13 14">
    <name type="scientific">Channa striata</name>
    <name type="common">Snakehead murrel</name>
    <name type="synonym">Ophicephalus striatus</name>
    <dbReference type="NCBI Taxonomy" id="64152"/>
    <lineage>
        <taxon>Eukaryota</taxon>
        <taxon>Metazoa</taxon>
        <taxon>Chordata</taxon>
        <taxon>Craniata</taxon>
        <taxon>Vertebrata</taxon>
        <taxon>Euteleostomi</taxon>
        <taxon>Actinopterygii</taxon>
        <taxon>Neopterygii</taxon>
        <taxon>Teleostei</taxon>
        <taxon>Neoteleostei</taxon>
        <taxon>Acanthomorphata</taxon>
        <taxon>Anabantaria</taxon>
        <taxon>Anabantiformes</taxon>
        <taxon>Channoidei</taxon>
        <taxon>Channidae</taxon>
        <taxon>Channa</taxon>
    </lineage>
</organism>
<comment type="subunit">
    <text evidence="9">Associates with BCL10 by CARD-CARD interaction.</text>
</comment>
<evidence type="ECO:0000256" key="11">
    <source>
        <dbReference type="ARBA" id="ARBA00083642"/>
    </source>
</evidence>
<feature type="transmembrane region" description="Helical" evidence="12">
    <location>
        <begin position="129"/>
        <end position="148"/>
    </location>
</feature>
<dbReference type="PANTHER" id="PTHR34765">
    <property type="entry name" value="CASPASE RECRUITMENT DOMAIN-CONTAINING PROTEIN 19"/>
    <property type="match status" value="1"/>
</dbReference>